<dbReference type="Proteomes" id="UP000230027">
    <property type="component" value="Unassembled WGS sequence"/>
</dbReference>
<name>A0A2M7U582_9BACT</name>
<dbReference type="EMBL" id="PFOD01000027">
    <property type="protein sequence ID" value="PIZ66026.1"/>
    <property type="molecule type" value="Genomic_DNA"/>
</dbReference>
<proteinExistence type="predicted"/>
<accession>A0A2M7U582</accession>
<reference evidence="2" key="1">
    <citation type="submission" date="2017-09" db="EMBL/GenBank/DDBJ databases">
        <title>Depth-based differentiation of microbial function through sediment-hosted aquifers and enrichment of novel symbionts in the deep terrestrial subsurface.</title>
        <authorList>
            <person name="Probst A.J."/>
            <person name="Ladd B."/>
            <person name="Jarett J.K."/>
            <person name="Geller-Mcgrath D.E."/>
            <person name="Sieber C.M.K."/>
            <person name="Emerson J.B."/>
            <person name="Anantharaman K."/>
            <person name="Thomas B.C."/>
            <person name="Malmstrom R."/>
            <person name="Stieglmeier M."/>
            <person name="Klingl A."/>
            <person name="Woyke T."/>
            <person name="Ryan C.M."/>
            <person name="Banfield J.F."/>
        </authorList>
    </citation>
    <scope>NUCLEOTIDE SEQUENCE [LARGE SCALE GENOMIC DNA]</scope>
</reference>
<evidence type="ECO:0000313" key="2">
    <source>
        <dbReference type="Proteomes" id="UP000230027"/>
    </source>
</evidence>
<protein>
    <recommendedName>
        <fullName evidence="3">Mannosyl-glycoprotein endo-beta-N-acetylglucosamidase-like domain-containing protein</fullName>
    </recommendedName>
</protein>
<comment type="caution">
    <text evidence="1">The sequence shown here is derived from an EMBL/GenBank/DDBJ whole genome shotgun (WGS) entry which is preliminary data.</text>
</comment>
<dbReference type="AlphaFoldDB" id="A0A2M7U582"/>
<gene>
    <name evidence="1" type="ORF">COY14_01090</name>
</gene>
<evidence type="ECO:0008006" key="3">
    <source>
        <dbReference type="Google" id="ProtNLM"/>
    </source>
</evidence>
<sequence length="191" mass="21121">MKIFTTITVLLFSITFIIFGILSPVDASVISDDSARLKISIPVEEANNSFQDILVKSETVRKVLQKYNSPLTGETSGFISACLEQNIDCYLLPSISGLESTYGKFTHTDSYNPFGWGGGYILFDSWSEGFHAVAKGLNENYFSRGADSIETIGPIYAASPTWSVRVASIHLEFLKTEQSIIENSYYSVLLN</sequence>
<organism evidence="1 2">
    <name type="scientific">Candidatus Roizmanbacteria bacterium CG_4_10_14_0_2_um_filter_36_9</name>
    <dbReference type="NCBI Taxonomy" id="1974823"/>
    <lineage>
        <taxon>Bacteria</taxon>
        <taxon>Candidatus Roizmaniibacteriota</taxon>
    </lineage>
</organism>
<evidence type="ECO:0000313" key="1">
    <source>
        <dbReference type="EMBL" id="PIZ66026.1"/>
    </source>
</evidence>